<feature type="signal peptide" evidence="2">
    <location>
        <begin position="1"/>
        <end position="21"/>
    </location>
</feature>
<sequence>MTVRTASAALIAAGLLLTACASPQPAAAPAAPSRAPVKDPIVTTYDGGLYVLDGHTLQLAEDIPLTGFNRVNPAGDDRHVLVSTSTGFRVLDAVGATLKDDEFKGNKPGHVARHAGRTALFSDGTGEVTVFDPKNLAAGLPKGEVYTSAAPHHGVAIQLGNRELVVTLGTEEEGVGILVLDENRKEITRNEKCPGVHGEATAKDEAVVIGCEDGVLIYKDGKITKVDSPDDYGRVGNQSGSDSSPIVLGDYKKDPDAELERPTRISLIDTVGGTLKLVDLGTSYTFRSLARGPQGEALVLGTDGRVHVIDPDRAEVVKSIDVMDEWSEPLEWQQPRPAIFVRDNTVYVSDPAKKHVHAVDLPSSGVVRSATLPRSPNELSGTAG</sequence>
<feature type="region of interest" description="Disordered" evidence="1">
    <location>
        <begin position="228"/>
        <end position="248"/>
    </location>
</feature>
<dbReference type="Proteomes" id="UP001595851">
    <property type="component" value="Unassembled WGS sequence"/>
</dbReference>
<keyword evidence="4" id="KW-1185">Reference proteome</keyword>
<comment type="caution">
    <text evidence="3">The sequence shown here is derived from an EMBL/GenBank/DDBJ whole genome shotgun (WGS) entry which is preliminary data.</text>
</comment>
<dbReference type="PROSITE" id="PS51257">
    <property type="entry name" value="PROKAR_LIPOPROTEIN"/>
    <property type="match status" value="1"/>
</dbReference>
<dbReference type="RefSeq" id="WP_379532409.1">
    <property type="nucleotide sequence ID" value="NZ_JBHSBI010000022.1"/>
</dbReference>
<organism evidence="3 4">
    <name type="scientific">Nonomuraea purpurea</name>
    <dbReference type="NCBI Taxonomy" id="1849276"/>
    <lineage>
        <taxon>Bacteria</taxon>
        <taxon>Bacillati</taxon>
        <taxon>Actinomycetota</taxon>
        <taxon>Actinomycetes</taxon>
        <taxon>Streptosporangiales</taxon>
        <taxon>Streptosporangiaceae</taxon>
        <taxon>Nonomuraea</taxon>
    </lineage>
</organism>
<evidence type="ECO:0000313" key="3">
    <source>
        <dbReference type="EMBL" id="MFC4012504.1"/>
    </source>
</evidence>
<dbReference type="InterPro" id="IPR015943">
    <property type="entry name" value="WD40/YVTN_repeat-like_dom_sf"/>
</dbReference>
<gene>
    <name evidence="3" type="primary">aztD</name>
    <name evidence="3" type="ORF">ACFOY2_35080</name>
</gene>
<dbReference type="NCBIfam" id="NF038015">
    <property type="entry name" value="AztD"/>
    <property type="match status" value="1"/>
</dbReference>
<dbReference type="EMBL" id="JBHSBI010000022">
    <property type="protein sequence ID" value="MFC4012504.1"/>
    <property type="molecule type" value="Genomic_DNA"/>
</dbReference>
<proteinExistence type="predicted"/>
<keyword evidence="2" id="KW-0732">Signal</keyword>
<evidence type="ECO:0000313" key="4">
    <source>
        <dbReference type="Proteomes" id="UP001595851"/>
    </source>
</evidence>
<dbReference type="InterPro" id="IPR011044">
    <property type="entry name" value="Quino_amine_DH_bsu"/>
</dbReference>
<dbReference type="SUPFAM" id="SSF50969">
    <property type="entry name" value="YVTN repeat-like/Quinoprotein amine dehydrogenase"/>
    <property type="match status" value="1"/>
</dbReference>
<reference evidence="4" key="1">
    <citation type="journal article" date="2019" name="Int. J. Syst. Evol. Microbiol.">
        <title>The Global Catalogue of Microorganisms (GCM) 10K type strain sequencing project: providing services to taxonomists for standard genome sequencing and annotation.</title>
        <authorList>
            <consortium name="The Broad Institute Genomics Platform"/>
            <consortium name="The Broad Institute Genome Sequencing Center for Infectious Disease"/>
            <person name="Wu L."/>
            <person name="Ma J."/>
        </authorList>
    </citation>
    <scope>NUCLEOTIDE SEQUENCE [LARGE SCALE GENOMIC DNA]</scope>
    <source>
        <strain evidence="4">TBRC 1276</strain>
    </source>
</reference>
<evidence type="ECO:0000256" key="1">
    <source>
        <dbReference type="SAM" id="MobiDB-lite"/>
    </source>
</evidence>
<protein>
    <submittedName>
        <fullName evidence="3">Zinc metallochaperone AztD</fullName>
    </submittedName>
</protein>
<dbReference type="Gene3D" id="2.130.10.10">
    <property type="entry name" value="YVTN repeat-like/Quinoprotein amine dehydrogenase"/>
    <property type="match status" value="2"/>
</dbReference>
<evidence type="ECO:0000256" key="2">
    <source>
        <dbReference type="SAM" id="SignalP"/>
    </source>
</evidence>
<name>A0ABV8GHS8_9ACTN</name>
<dbReference type="InterPro" id="IPR047697">
    <property type="entry name" value="AztD-like"/>
</dbReference>
<feature type="chain" id="PRO_5046831168" evidence="2">
    <location>
        <begin position="22"/>
        <end position="384"/>
    </location>
</feature>
<accession>A0ABV8GHS8</accession>